<dbReference type="AlphaFoldDB" id="A0A9N9IRD7"/>
<comment type="caution">
    <text evidence="2">The sequence shown here is derived from an EMBL/GenBank/DDBJ whole genome shotgun (WGS) entry which is preliminary data.</text>
</comment>
<feature type="non-terminal residue" evidence="2">
    <location>
        <position position="41"/>
    </location>
</feature>
<accession>A0A9N9IRD7</accession>
<sequence>DGQPENDKKVSSEVSVVSDSSPIHEVHNQLKLTEQIEEVPK</sequence>
<dbReference type="Proteomes" id="UP000789570">
    <property type="component" value="Unassembled WGS sequence"/>
</dbReference>
<feature type="compositionally biased region" description="Low complexity" evidence="1">
    <location>
        <begin position="12"/>
        <end position="21"/>
    </location>
</feature>
<name>A0A9N9IRD7_9GLOM</name>
<gene>
    <name evidence="2" type="ORF">FCALED_LOCUS15882</name>
</gene>
<proteinExistence type="predicted"/>
<protein>
    <submittedName>
        <fullName evidence="2">7834_t:CDS:1</fullName>
    </submittedName>
</protein>
<feature type="compositionally biased region" description="Basic and acidic residues" evidence="1">
    <location>
        <begin position="1"/>
        <end position="11"/>
    </location>
</feature>
<keyword evidence="3" id="KW-1185">Reference proteome</keyword>
<evidence type="ECO:0000313" key="3">
    <source>
        <dbReference type="Proteomes" id="UP000789570"/>
    </source>
</evidence>
<evidence type="ECO:0000256" key="1">
    <source>
        <dbReference type="SAM" id="MobiDB-lite"/>
    </source>
</evidence>
<reference evidence="2" key="1">
    <citation type="submission" date="2021-06" db="EMBL/GenBank/DDBJ databases">
        <authorList>
            <person name="Kallberg Y."/>
            <person name="Tangrot J."/>
            <person name="Rosling A."/>
        </authorList>
    </citation>
    <scope>NUCLEOTIDE SEQUENCE</scope>
    <source>
        <strain evidence="2">UK204</strain>
    </source>
</reference>
<dbReference type="OrthoDB" id="2440800at2759"/>
<feature type="non-terminal residue" evidence="2">
    <location>
        <position position="1"/>
    </location>
</feature>
<feature type="region of interest" description="Disordered" evidence="1">
    <location>
        <begin position="1"/>
        <end position="41"/>
    </location>
</feature>
<evidence type="ECO:0000313" key="2">
    <source>
        <dbReference type="EMBL" id="CAG8744781.1"/>
    </source>
</evidence>
<dbReference type="EMBL" id="CAJVPQ010016127">
    <property type="protein sequence ID" value="CAG8744781.1"/>
    <property type="molecule type" value="Genomic_DNA"/>
</dbReference>
<organism evidence="2 3">
    <name type="scientific">Funneliformis caledonium</name>
    <dbReference type="NCBI Taxonomy" id="1117310"/>
    <lineage>
        <taxon>Eukaryota</taxon>
        <taxon>Fungi</taxon>
        <taxon>Fungi incertae sedis</taxon>
        <taxon>Mucoromycota</taxon>
        <taxon>Glomeromycotina</taxon>
        <taxon>Glomeromycetes</taxon>
        <taxon>Glomerales</taxon>
        <taxon>Glomeraceae</taxon>
        <taxon>Funneliformis</taxon>
    </lineage>
</organism>